<accession>A0A182FXN2</accession>
<dbReference type="EnsemblMetazoa" id="AALB014400-RA">
    <property type="protein sequence ID" value="AALB014400-PA"/>
    <property type="gene ID" value="AALB014400"/>
</dbReference>
<name>A0A182FXN2_ANOAL</name>
<reference evidence="1" key="2">
    <citation type="submission" date="2022-08" db="UniProtKB">
        <authorList>
            <consortium name="EnsemblMetazoa"/>
        </authorList>
    </citation>
    <scope>IDENTIFICATION</scope>
    <source>
        <strain evidence="1">STECLA/ALBI9_A</strain>
    </source>
</reference>
<organism evidence="1 2">
    <name type="scientific">Anopheles albimanus</name>
    <name type="common">New world malaria mosquito</name>
    <dbReference type="NCBI Taxonomy" id="7167"/>
    <lineage>
        <taxon>Eukaryota</taxon>
        <taxon>Metazoa</taxon>
        <taxon>Ecdysozoa</taxon>
        <taxon>Arthropoda</taxon>
        <taxon>Hexapoda</taxon>
        <taxon>Insecta</taxon>
        <taxon>Pterygota</taxon>
        <taxon>Neoptera</taxon>
        <taxon>Endopterygota</taxon>
        <taxon>Diptera</taxon>
        <taxon>Nematocera</taxon>
        <taxon>Culicoidea</taxon>
        <taxon>Culicidae</taxon>
        <taxon>Anophelinae</taxon>
        <taxon>Anopheles</taxon>
    </lineage>
</organism>
<evidence type="ECO:0000313" key="1">
    <source>
        <dbReference type="EnsemblMetazoa" id="AALB014400-PA"/>
    </source>
</evidence>
<protein>
    <submittedName>
        <fullName evidence="1">Uncharacterized protein</fullName>
    </submittedName>
</protein>
<dbReference type="AlphaFoldDB" id="A0A182FXN2"/>
<dbReference type="VEuPathDB" id="VectorBase:AALB014400"/>
<sequence length="36" mass="4440">MIRADRIAFRHGILSPGRWRWTQDHTHVYHDGLFRH</sequence>
<dbReference type="Proteomes" id="UP000069272">
    <property type="component" value="Chromosome 3R"/>
</dbReference>
<reference evidence="1 2" key="1">
    <citation type="journal article" date="2017" name="G3 (Bethesda)">
        <title>The Physical Genome Mapping of Anopheles albimanus Corrected Scaffold Misassemblies and Identified Interarm Rearrangements in Genus Anopheles.</title>
        <authorList>
            <person name="Artemov G.N."/>
            <person name="Peery A.N."/>
            <person name="Jiang X."/>
            <person name="Tu Z."/>
            <person name="Stegniy V.N."/>
            <person name="Sharakhova M.V."/>
            <person name="Sharakhov I.V."/>
        </authorList>
    </citation>
    <scope>NUCLEOTIDE SEQUENCE [LARGE SCALE GENOMIC DNA]</scope>
    <source>
        <strain evidence="1 2">ALBI9_A</strain>
    </source>
</reference>
<proteinExistence type="predicted"/>
<keyword evidence="2" id="KW-1185">Reference proteome</keyword>
<evidence type="ECO:0000313" key="2">
    <source>
        <dbReference type="Proteomes" id="UP000069272"/>
    </source>
</evidence>